<dbReference type="Proteomes" id="UP001332243">
    <property type="component" value="Unassembled WGS sequence"/>
</dbReference>
<protein>
    <submittedName>
        <fullName evidence="2">MarR family transcriptional regulator</fullName>
    </submittedName>
</protein>
<dbReference type="PANTHER" id="PTHR33164">
    <property type="entry name" value="TRANSCRIPTIONAL REGULATOR, MARR FAMILY"/>
    <property type="match status" value="1"/>
</dbReference>
<gene>
    <name evidence="2" type="ORF">V1633_17750</name>
</gene>
<dbReference type="InterPro" id="IPR036388">
    <property type="entry name" value="WH-like_DNA-bd_sf"/>
</dbReference>
<dbReference type="SMART" id="SM00347">
    <property type="entry name" value="HTH_MARR"/>
    <property type="match status" value="1"/>
</dbReference>
<feature type="domain" description="HTH marR-type" evidence="1">
    <location>
        <begin position="18"/>
        <end position="150"/>
    </location>
</feature>
<dbReference type="InterPro" id="IPR036390">
    <property type="entry name" value="WH_DNA-bd_sf"/>
</dbReference>
<keyword evidence="3" id="KW-1185">Reference proteome</keyword>
<dbReference type="EMBL" id="JAZGQK010000013">
    <property type="protein sequence ID" value="MEE6260332.1"/>
    <property type="molecule type" value="Genomic_DNA"/>
</dbReference>
<dbReference type="Pfam" id="PF01047">
    <property type="entry name" value="MarR"/>
    <property type="match status" value="1"/>
</dbReference>
<dbReference type="InterPro" id="IPR039422">
    <property type="entry name" value="MarR/SlyA-like"/>
</dbReference>
<dbReference type="Gene3D" id="1.10.10.10">
    <property type="entry name" value="Winged helix-like DNA-binding domain superfamily/Winged helix DNA-binding domain"/>
    <property type="match status" value="1"/>
</dbReference>
<dbReference type="SUPFAM" id="SSF46785">
    <property type="entry name" value="Winged helix' DNA-binding domain"/>
    <property type="match status" value="1"/>
</dbReference>
<comment type="caution">
    <text evidence="2">The sequence shown here is derived from an EMBL/GenBank/DDBJ whole genome shotgun (WGS) entry which is preliminary data.</text>
</comment>
<organism evidence="2 3">
    <name type="scientific">Plantactinospora sonchi</name>
    <dbReference type="NCBI Taxonomy" id="1544735"/>
    <lineage>
        <taxon>Bacteria</taxon>
        <taxon>Bacillati</taxon>
        <taxon>Actinomycetota</taxon>
        <taxon>Actinomycetes</taxon>
        <taxon>Micromonosporales</taxon>
        <taxon>Micromonosporaceae</taxon>
        <taxon>Plantactinospora</taxon>
    </lineage>
</organism>
<accession>A0ABU7RUY2</accession>
<evidence type="ECO:0000313" key="3">
    <source>
        <dbReference type="Proteomes" id="UP001332243"/>
    </source>
</evidence>
<dbReference type="PANTHER" id="PTHR33164:SF43">
    <property type="entry name" value="HTH-TYPE TRANSCRIPTIONAL REPRESSOR YETL"/>
    <property type="match status" value="1"/>
</dbReference>
<reference evidence="2 3" key="1">
    <citation type="submission" date="2024-01" db="EMBL/GenBank/DDBJ databases">
        <title>Genome insights into Plantactinospora sonchi sp. nov.</title>
        <authorList>
            <person name="Wang L."/>
        </authorList>
    </citation>
    <scope>NUCLEOTIDE SEQUENCE [LARGE SCALE GENOMIC DNA]</scope>
    <source>
        <strain evidence="2 3">NEAU-QY2</strain>
    </source>
</reference>
<evidence type="ECO:0000259" key="1">
    <source>
        <dbReference type="PROSITE" id="PS50995"/>
    </source>
</evidence>
<dbReference type="PRINTS" id="PR00598">
    <property type="entry name" value="HTHMARR"/>
</dbReference>
<dbReference type="RefSeq" id="WP_331215448.1">
    <property type="nucleotide sequence ID" value="NZ_JAZGQK010000013.1"/>
</dbReference>
<sequence>MNDIHNELELATPACEDFPDAMERLFAFSVTVNAYLQAGLVARGLSRARATVIWQLHRQGPTTQRQLAHAIGVTARNITALVDALEETGFVSRRGHPTDRRAILVELTTAGRTVTEQLAADYQAAARRLFAGLGPEQVTRFVSTLDLLTARLTPTSHVTGPDTP</sequence>
<evidence type="ECO:0000313" key="2">
    <source>
        <dbReference type="EMBL" id="MEE6260332.1"/>
    </source>
</evidence>
<dbReference type="PROSITE" id="PS50995">
    <property type="entry name" value="HTH_MARR_2"/>
    <property type="match status" value="1"/>
</dbReference>
<name>A0ABU7RUY2_9ACTN</name>
<dbReference type="InterPro" id="IPR000835">
    <property type="entry name" value="HTH_MarR-typ"/>
</dbReference>
<proteinExistence type="predicted"/>